<proteinExistence type="predicted"/>
<sequence length="701" mass="77875">YIHVTRWRDPQISLPSLAILIIGCLKFDAEKIAAFPLLLFAWYMVLKFRKRVKGTFENEYLDAELKKISRIRSEYTDTYQPIAQLKISVPRGKNIRSRDLGLPGKSYCTVCFDPYRFRDESAAASTDDTLYEIGSTCTSKTTQNPAWDEAGRVHNRKLSALGSEWKGLSMPMPVDGGDEAQAAKWGKAILQGADRLIASSVGGSAVKKTRSGMYSNVSARWGDDHVFLYPILQPLDEDTQELLSWDKSEGAVVIRIYLENVFNSLMDDFLGEAVIPLKSLVASSDGEQDVVAGYWPVSDDQGGDVPSSSSPSPSPSSSQLDGMAVIDEASEDEGEEPFLDSREEKKRPQVYARLQLSMGTPSASPTPEEIESSVTIAQELNELMGERRNSSAGEGASLNISPLNTVKGLLANAKWIQNLLGGVADIIESSFNLANWSDPNKSAALFILVVSLSLLCLLFPTRYLVLAGGLFEFANGYRIGRREREDGKRKESKKKREKEKMEKDAEREKAEAEVGKEVNGGPVYNLIASAPTNEDLRRHYFWESKRRGEVERARVAEKRRVGRLSTIWKAKWQGSCFVRQAEAAEGLSYAFDPVFLVLQQHRVSWWKSVRSFDDGEECVGQVLFMGHSGLSGLSPLDLKTLTPDERGRCTNVFGRGRREGDGQEGEGGGMDQIKVLLRFENEETKAHFEDVVLGAMTTKID</sequence>
<protein>
    <recommendedName>
        <fullName evidence="4">C2 domain-containing protein</fullName>
    </recommendedName>
</protein>
<dbReference type="EMBL" id="BRYB01001096">
    <property type="protein sequence ID" value="GMI42848.1"/>
    <property type="molecule type" value="Genomic_DNA"/>
</dbReference>
<feature type="non-terminal residue" evidence="2">
    <location>
        <position position="1"/>
    </location>
</feature>
<feature type="region of interest" description="Disordered" evidence="1">
    <location>
        <begin position="484"/>
        <end position="513"/>
    </location>
</feature>
<name>A0ABQ6N7G9_9STRA</name>
<evidence type="ECO:0000313" key="3">
    <source>
        <dbReference type="Proteomes" id="UP001165060"/>
    </source>
</evidence>
<evidence type="ECO:0000256" key="1">
    <source>
        <dbReference type="SAM" id="MobiDB-lite"/>
    </source>
</evidence>
<dbReference type="Proteomes" id="UP001165060">
    <property type="component" value="Unassembled WGS sequence"/>
</dbReference>
<feature type="region of interest" description="Disordered" evidence="1">
    <location>
        <begin position="294"/>
        <end position="321"/>
    </location>
</feature>
<comment type="caution">
    <text evidence="2">The sequence shown here is derived from an EMBL/GenBank/DDBJ whole genome shotgun (WGS) entry which is preliminary data.</text>
</comment>
<gene>
    <name evidence="2" type="ORF">TeGR_g1269</name>
</gene>
<feature type="compositionally biased region" description="Low complexity" evidence="1">
    <location>
        <begin position="306"/>
        <end position="318"/>
    </location>
</feature>
<reference evidence="2 3" key="1">
    <citation type="journal article" date="2023" name="Commun. Biol.">
        <title>Genome analysis of Parmales, the sister group of diatoms, reveals the evolutionary specialization of diatoms from phago-mixotrophs to photoautotrophs.</title>
        <authorList>
            <person name="Ban H."/>
            <person name="Sato S."/>
            <person name="Yoshikawa S."/>
            <person name="Yamada K."/>
            <person name="Nakamura Y."/>
            <person name="Ichinomiya M."/>
            <person name="Sato N."/>
            <person name="Blanc-Mathieu R."/>
            <person name="Endo H."/>
            <person name="Kuwata A."/>
            <person name="Ogata H."/>
        </authorList>
    </citation>
    <scope>NUCLEOTIDE SEQUENCE [LARGE SCALE GENOMIC DNA]</scope>
</reference>
<keyword evidence="3" id="KW-1185">Reference proteome</keyword>
<accession>A0ABQ6N7G9</accession>
<organism evidence="2 3">
    <name type="scientific">Tetraparma gracilis</name>
    <dbReference type="NCBI Taxonomy" id="2962635"/>
    <lineage>
        <taxon>Eukaryota</taxon>
        <taxon>Sar</taxon>
        <taxon>Stramenopiles</taxon>
        <taxon>Ochrophyta</taxon>
        <taxon>Bolidophyceae</taxon>
        <taxon>Parmales</taxon>
        <taxon>Triparmaceae</taxon>
        <taxon>Tetraparma</taxon>
    </lineage>
</organism>
<feature type="compositionally biased region" description="Basic and acidic residues" evidence="1">
    <location>
        <begin position="498"/>
        <end position="513"/>
    </location>
</feature>
<evidence type="ECO:0000313" key="2">
    <source>
        <dbReference type="EMBL" id="GMI42848.1"/>
    </source>
</evidence>
<dbReference type="SUPFAM" id="SSF49562">
    <property type="entry name" value="C2 domain (Calcium/lipid-binding domain, CaLB)"/>
    <property type="match status" value="1"/>
</dbReference>
<dbReference type="Gene3D" id="2.60.40.150">
    <property type="entry name" value="C2 domain"/>
    <property type="match status" value="1"/>
</dbReference>
<dbReference type="InterPro" id="IPR035892">
    <property type="entry name" value="C2_domain_sf"/>
</dbReference>
<evidence type="ECO:0008006" key="4">
    <source>
        <dbReference type="Google" id="ProtNLM"/>
    </source>
</evidence>